<keyword evidence="3" id="KW-1185">Reference proteome</keyword>
<dbReference type="AlphaFoldDB" id="A0AAN7UDC1"/>
<proteinExistence type="predicted"/>
<comment type="caution">
    <text evidence="2">The sequence shown here is derived from an EMBL/GenBank/DDBJ whole genome shotgun (WGS) entry which is preliminary data.</text>
</comment>
<reference evidence="2 3" key="1">
    <citation type="submission" date="2023-10" db="EMBL/GenBank/DDBJ databases">
        <title>Draft genome sequence of Xylaria bambusicola isolate GMP-LS, the root and basal stem rot pathogen of sugarcane in Indonesia.</title>
        <authorList>
            <person name="Selvaraj P."/>
            <person name="Muralishankar V."/>
            <person name="Muruganantham S."/>
            <person name="Sp S."/>
            <person name="Haryani S."/>
            <person name="Lau K.J.X."/>
            <person name="Naqvi N.I."/>
        </authorList>
    </citation>
    <scope>NUCLEOTIDE SEQUENCE [LARGE SCALE GENOMIC DNA]</scope>
    <source>
        <strain evidence="2">GMP-LS</strain>
    </source>
</reference>
<evidence type="ECO:0000256" key="1">
    <source>
        <dbReference type="SAM" id="MobiDB-lite"/>
    </source>
</evidence>
<feature type="region of interest" description="Disordered" evidence="1">
    <location>
        <begin position="18"/>
        <end position="48"/>
    </location>
</feature>
<sequence>MELDRAARDPWNNIYIHPSDALARPHEPPHSSPSSSAADSRRPAITKGLQHYHGLPVLDYRQCSSEMFELSADGTTIVSKATYPSENGKAVS</sequence>
<dbReference type="EMBL" id="JAWHQM010000014">
    <property type="protein sequence ID" value="KAK5630150.1"/>
    <property type="molecule type" value="Genomic_DNA"/>
</dbReference>
<evidence type="ECO:0000313" key="2">
    <source>
        <dbReference type="EMBL" id="KAK5630150.1"/>
    </source>
</evidence>
<organism evidence="2 3">
    <name type="scientific">Xylaria bambusicola</name>
    <dbReference type="NCBI Taxonomy" id="326684"/>
    <lineage>
        <taxon>Eukaryota</taxon>
        <taxon>Fungi</taxon>
        <taxon>Dikarya</taxon>
        <taxon>Ascomycota</taxon>
        <taxon>Pezizomycotina</taxon>
        <taxon>Sordariomycetes</taxon>
        <taxon>Xylariomycetidae</taxon>
        <taxon>Xylariales</taxon>
        <taxon>Xylariaceae</taxon>
        <taxon>Xylaria</taxon>
    </lineage>
</organism>
<dbReference type="Proteomes" id="UP001305414">
    <property type="component" value="Unassembled WGS sequence"/>
</dbReference>
<name>A0AAN7UDC1_9PEZI</name>
<gene>
    <name evidence="2" type="ORF">RRF57_005865</name>
</gene>
<accession>A0AAN7UDC1</accession>
<evidence type="ECO:0000313" key="3">
    <source>
        <dbReference type="Proteomes" id="UP001305414"/>
    </source>
</evidence>
<protein>
    <submittedName>
        <fullName evidence="2">Uncharacterized protein</fullName>
    </submittedName>
</protein>